<evidence type="ECO:0000256" key="1">
    <source>
        <dbReference type="SAM" id="MobiDB-lite"/>
    </source>
</evidence>
<gene>
    <name evidence="3" type="ORF">Mcate_02425</name>
</gene>
<dbReference type="OrthoDB" id="27520at2"/>
<name>A0A399DTR9_9DEIN</name>
<comment type="caution">
    <text evidence="3">The sequence shown here is derived from an EMBL/GenBank/DDBJ whole genome shotgun (WGS) entry which is preliminary data.</text>
</comment>
<evidence type="ECO:0000313" key="3">
    <source>
        <dbReference type="EMBL" id="RIH75069.1"/>
    </source>
</evidence>
<reference evidence="3 4" key="1">
    <citation type="submission" date="2018-08" db="EMBL/GenBank/DDBJ databases">
        <title>Meiothermus cateniformans JCM 15151 genome sequencing project.</title>
        <authorList>
            <person name="Da Costa M.S."/>
            <person name="Albuquerque L."/>
            <person name="Raposo P."/>
            <person name="Froufe H.J.C."/>
            <person name="Barroso C.S."/>
            <person name="Egas C."/>
        </authorList>
    </citation>
    <scope>NUCLEOTIDE SEQUENCE [LARGE SCALE GENOMIC DNA]</scope>
    <source>
        <strain evidence="3 4">JCM 15151</strain>
    </source>
</reference>
<sequence length="200" mass="22149">MKKSISIPLIALIASLALAQPRPPVPPTPPPSGPGMNTPLSPNPYSYREAERASKELYRLQFELSYTQGPRVALAQHLASEAQQDFQAQRYFQAAERAKAARKILVAQRFESGMPAVSPSGRPRPVSYSAPYRAQERITRLEAEMAYYRNDNPLVRQLLQEARGLLNRVNPNDFSSLLQAEAAHHLASAAADLIKADRGF</sequence>
<feature type="signal peptide" evidence="2">
    <location>
        <begin position="1"/>
        <end position="19"/>
    </location>
</feature>
<feature type="region of interest" description="Disordered" evidence="1">
    <location>
        <begin position="20"/>
        <end position="48"/>
    </location>
</feature>
<organism evidence="3 4">
    <name type="scientific">Meiothermus taiwanensis</name>
    <dbReference type="NCBI Taxonomy" id="172827"/>
    <lineage>
        <taxon>Bacteria</taxon>
        <taxon>Thermotogati</taxon>
        <taxon>Deinococcota</taxon>
        <taxon>Deinococci</taxon>
        <taxon>Thermales</taxon>
        <taxon>Thermaceae</taxon>
        <taxon>Meiothermus</taxon>
    </lineage>
</organism>
<dbReference type="AlphaFoldDB" id="A0A399DTR9"/>
<keyword evidence="2" id="KW-0732">Signal</keyword>
<evidence type="ECO:0000313" key="4">
    <source>
        <dbReference type="Proteomes" id="UP000266089"/>
    </source>
</evidence>
<feature type="chain" id="PRO_5017411635" description="DUF4398 domain-containing protein" evidence="2">
    <location>
        <begin position="20"/>
        <end position="200"/>
    </location>
</feature>
<dbReference type="RefSeq" id="WP_027888164.1">
    <property type="nucleotide sequence ID" value="NZ_JBHSXZ010000013.1"/>
</dbReference>
<dbReference type="EMBL" id="QWKX01000081">
    <property type="protein sequence ID" value="RIH75069.1"/>
    <property type="molecule type" value="Genomic_DNA"/>
</dbReference>
<evidence type="ECO:0008006" key="5">
    <source>
        <dbReference type="Google" id="ProtNLM"/>
    </source>
</evidence>
<proteinExistence type="predicted"/>
<evidence type="ECO:0000256" key="2">
    <source>
        <dbReference type="SAM" id="SignalP"/>
    </source>
</evidence>
<feature type="compositionally biased region" description="Pro residues" evidence="1">
    <location>
        <begin position="21"/>
        <end position="33"/>
    </location>
</feature>
<accession>A0A399DTR9</accession>
<protein>
    <recommendedName>
        <fullName evidence="5">DUF4398 domain-containing protein</fullName>
    </recommendedName>
</protein>
<dbReference type="Proteomes" id="UP000266089">
    <property type="component" value="Unassembled WGS sequence"/>
</dbReference>